<dbReference type="AlphaFoldDB" id="A0A0D3KTJ5"/>
<dbReference type="InterPro" id="IPR036767">
    <property type="entry name" value="ApaG_sf"/>
</dbReference>
<reference evidence="3" key="2">
    <citation type="submission" date="2024-10" db="UniProtKB">
        <authorList>
            <consortium name="EnsemblProtists"/>
        </authorList>
    </citation>
    <scope>IDENTIFICATION</scope>
</reference>
<evidence type="ECO:0000256" key="1">
    <source>
        <dbReference type="SAM" id="MobiDB-lite"/>
    </source>
</evidence>
<dbReference type="Proteomes" id="UP000013827">
    <property type="component" value="Unassembled WGS sequence"/>
</dbReference>
<dbReference type="KEGG" id="ehx:EMIHUDRAFT_223966"/>
<dbReference type="STRING" id="2903.R1FJ67"/>
<organism evidence="3 4">
    <name type="scientific">Emiliania huxleyi (strain CCMP1516)</name>
    <dbReference type="NCBI Taxonomy" id="280463"/>
    <lineage>
        <taxon>Eukaryota</taxon>
        <taxon>Haptista</taxon>
        <taxon>Haptophyta</taxon>
        <taxon>Prymnesiophyceae</taxon>
        <taxon>Isochrysidales</taxon>
        <taxon>Noelaerhabdaceae</taxon>
        <taxon>Emiliania</taxon>
    </lineage>
</organism>
<evidence type="ECO:0000313" key="3">
    <source>
        <dbReference type="EnsemblProtists" id="EOD39080"/>
    </source>
</evidence>
<dbReference type="PROSITE" id="PS51087">
    <property type="entry name" value="APAG"/>
    <property type="match status" value="1"/>
</dbReference>
<dbReference type="PaxDb" id="2903-EOD39080"/>
<reference evidence="4" key="1">
    <citation type="journal article" date="2013" name="Nature">
        <title>Pan genome of the phytoplankton Emiliania underpins its global distribution.</title>
        <authorList>
            <person name="Read B.A."/>
            <person name="Kegel J."/>
            <person name="Klute M.J."/>
            <person name="Kuo A."/>
            <person name="Lefebvre S.C."/>
            <person name="Maumus F."/>
            <person name="Mayer C."/>
            <person name="Miller J."/>
            <person name="Monier A."/>
            <person name="Salamov A."/>
            <person name="Young J."/>
            <person name="Aguilar M."/>
            <person name="Claverie J.M."/>
            <person name="Frickenhaus S."/>
            <person name="Gonzalez K."/>
            <person name="Herman E.K."/>
            <person name="Lin Y.C."/>
            <person name="Napier J."/>
            <person name="Ogata H."/>
            <person name="Sarno A.F."/>
            <person name="Shmutz J."/>
            <person name="Schroeder D."/>
            <person name="de Vargas C."/>
            <person name="Verret F."/>
            <person name="von Dassow P."/>
            <person name="Valentin K."/>
            <person name="Van de Peer Y."/>
            <person name="Wheeler G."/>
            <person name="Dacks J.B."/>
            <person name="Delwiche C.F."/>
            <person name="Dyhrman S.T."/>
            <person name="Glockner G."/>
            <person name="John U."/>
            <person name="Richards T."/>
            <person name="Worden A.Z."/>
            <person name="Zhang X."/>
            <person name="Grigoriev I.V."/>
            <person name="Allen A.E."/>
            <person name="Bidle K."/>
            <person name="Borodovsky M."/>
            <person name="Bowler C."/>
            <person name="Brownlee C."/>
            <person name="Cock J.M."/>
            <person name="Elias M."/>
            <person name="Gladyshev V.N."/>
            <person name="Groth M."/>
            <person name="Guda C."/>
            <person name="Hadaegh A."/>
            <person name="Iglesias-Rodriguez M.D."/>
            <person name="Jenkins J."/>
            <person name="Jones B.M."/>
            <person name="Lawson T."/>
            <person name="Leese F."/>
            <person name="Lindquist E."/>
            <person name="Lobanov A."/>
            <person name="Lomsadze A."/>
            <person name="Malik S.B."/>
            <person name="Marsh M.E."/>
            <person name="Mackinder L."/>
            <person name="Mock T."/>
            <person name="Mueller-Roeber B."/>
            <person name="Pagarete A."/>
            <person name="Parker M."/>
            <person name="Probert I."/>
            <person name="Quesneville H."/>
            <person name="Raines C."/>
            <person name="Rensing S.A."/>
            <person name="Riano-Pachon D.M."/>
            <person name="Richier S."/>
            <person name="Rokitta S."/>
            <person name="Shiraiwa Y."/>
            <person name="Soanes D.M."/>
            <person name="van der Giezen M."/>
            <person name="Wahlund T.M."/>
            <person name="Williams B."/>
            <person name="Wilson W."/>
            <person name="Wolfe G."/>
            <person name="Wurch L.L."/>
        </authorList>
    </citation>
    <scope>NUCLEOTIDE SEQUENCE</scope>
</reference>
<dbReference type="InterPro" id="IPR007474">
    <property type="entry name" value="ApaG_domain"/>
</dbReference>
<dbReference type="HOGENOM" id="CLU_1573544_0_0_1"/>
<dbReference type="RefSeq" id="XP_005791509.1">
    <property type="nucleotide sequence ID" value="XM_005791452.1"/>
</dbReference>
<dbReference type="Gene3D" id="2.60.40.1470">
    <property type="entry name" value="ApaG domain"/>
    <property type="match status" value="1"/>
</dbReference>
<evidence type="ECO:0000313" key="4">
    <source>
        <dbReference type="Proteomes" id="UP000013827"/>
    </source>
</evidence>
<protein>
    <recommendedName>
        <fullName evidence="2">ApaG domain-containing protein</fullName>
    </recommendedName>
</protein>
<keyword evidence="4" id="KW-1185">Reference proteome</keyword>
<feature type="region of interest" description="Disordered" evidence="1">
    <location>
        <begin position="20"/>
        <end position="44"/>
    </location>
</feature>
<proteinExistence type="predicted"/>
<accession>A0A0D3KTJ5</accession>
<feature type="domain" description="ApaG" evidence="2">
    <location>
        <begin position="1"/>
        <end position="104"/>
    </location>
</feature>
<dbReference type="EnsemblProtists" id="EOD39080">
    <property type="protein sequence ID" value="EOD39080"/>
    <property type="gene ID" value="EMIHUDRAFT_223966"/>
</dbReference>
<name>A0A0D3KTJ5_EMIH1</name>
<evidence type="ECO:0000259" key="2">
    <source>
        <dbReference type="PROSITE" id="PS51087"/>
    </source>
</evidence>
<sequence>MFTGPHREAQLHTRHWVLRQADGGADQARGKGGRRDDKQRHSGRIGQGEWCEGVFVYQSLSGRGSSISFEGSIDFVPGSLEAPTGEEFAVAVPRFPLLVGADEDLWLAELAKLPAAQAAEAAAPAAEHDVMEEDEGDDDVKSMFGEQQMSALADYIRAALMLKFNQRTVG</sequence>
<dbReference type="GeneID" id="17284351"/>